<keyword evidence="4" id="KW-0547">Nucleotide-binding</keyword>
<proteinExistence type="inferred from homology"/>
<keyword evidence="8" id="KW-1185">Reference proteome</keyword>
<sequence length="84" mass="8878">MYSFTPRGVCAQQMIFSINDGIVRDVVIYGGCPGNLQAVSRLIEGMQAEEAITKLRGITCGGKVTSCPDQLATALEASIKKQAG</sequence>
<evidence type="ECO:0000256" key="1">
    <source>
        <dbReference type="ARBA" id="ARBA00007405"/>
    </source>
</evidence>
<gene>
    <name evidence="7" type="ORF">SAMN05446037_102858</name>
</gene>
<name>A0A239IKC8_9FIRM</name>
<dbReference type="InterPro" id="IPR023806">
    <property type="entry name" value="CHP03905"/>
</dbReference>
<dbReference type="Proteomes" id="UP000198304">
    <property type="component" value="Unassembled WGS sequence"/>
</dbReference>
<dbReference type="OrthoDB" id="9801525at2"/>
<feature type="domain" description="TSCPD" evidence="6">
    <location>
        <begin position="4"/>
        <end position="77"/>
    </location>
</feature>
<dbReference type="Pfam" id="PF12637">
    <property type="entry name" value="TSCPD"/>
    <property type="match status" value="1"/>
</dbReference>
<organism evidence="7 8">
    <name type="scientific">Anaerovirgula multivorans</name>
    <dbReference type="NCBI Taxonomy" id="312168"/>
    <lineage>
        <taxon>Bacteria</taxon>
        <taxon>Bacillati</taxon>
        <taxon>Bacillota</taxon>
        <taxon>Clostridia</taxon>
        <taxon>Peptostreptococcales</taxon>
        <taxon>Natronincolaceae</taxon>
        <taxon>Anaerovirgula</taxon>
    </lineage>
</organism>
<evidence type="ECO:0000313" key="8">
    <source>
        <dbReference type="Proteomes" id="UP000198304"/>
    </source>
</evidence>
<dbReference type="EC" id="1.17.4.1" evidence="2"/>
<evidence type="ECO:0000313" key="7">
    <source>
        <dbReference type="EMBL" id="SNS93991.1"/>
    </source>
</evidence>
<dbReference type="GO" id="GO:0071897">
    <property type="term" value="P:DNA biosynthetic process"/>
    <property type="evidence" value="ECO:0007669"/>
    <property type="project" value="UniProtKB-KW"/>
</dbReference>
<dbReference type="EMBL" id="FZOJ01000028">
    <property type="protein sequence ID" value="SNS93991.1"/>
    <property type="molecule type" value="Genomic_DNA"/>
</dbReference>
<comment type="similarity">
    <text evidence="1">Belongs to the ribonucleoside diphosphate reductase class-2 family.</text>
</comment>
<evidence type="ECO:0000256" key="2">
    <source>
        <dbReference type="ARBA" id="ARBA00012274"/>
    </source>
</evidence>
<evidence type="ECO:0000259" key="6">
    <source>
        <dbReference type="Pfam" id="PF12637"/>
    </source>
</evidence>
<dbReference type="RefSeq" id="WP_089284646.1">
    <property type="nucleotide sequence ID" value="NZ_FZOJ01000028.1"/>
</dbReference>
<comment type="catalytic activity">
    <reaction evidence="5">
        <text>a 2'-deoxyribonucleoside 5'-diphosphate + [thioredoxin]-disulfide + H2O = a ribonucleoside 5'-diphosphate + [thioredoxin]-dithiol</text>
        <dbReference type="Rhea" id="RHEA:23252"/>
        <dbReference type="Rhea" id="RHEA-COMP:10698"/>
        <dbReference type="Rhea" id="RHEA-COMP:10700"/>
        <dbReference type="ChEBI" id="CHEBI:15377"/>
        <dbReference type="ChEBI" id="CHEBI:29950"/>
        <dbReference type="ChEBI" id="CHEBI:50058"/>
        <dbReference type="ChEBI" id="CHEBI:57930"/>
        <dbReference type="ChEBI" id="CHEBI:73316"/>
        <dbReference type="EC" id="1.17.4.1"/>
    </reaction>
</comment>
<evidence type="ECO:0000256" key="5">
    <source>
        <dbReference type="ARBA" id="ARBA00047754"/>
    </source>
</evidence>
<protein>
    <recommendedName>
        <fullName evidence="2">ribonucleoside-diphosphate reductase</fullName>
        <ecNumber evidence="2">1.17.4.1</ecNumber>
    </recommendedName>
</protein>
<reference evidence="8" key="1">
    <citation type="submission" date="2017-06" db="EMBL/GenBank/DDBJ databases">
        <authorList>
            <person name="Varghese N."/>
            <person name="Submissions S."/>
        </authorList>
    </citation>
    <scope>NUCLEOTIDE SEQUENCE [LARGE SCALE GENOMIC DNA]</scope>
    <source>
        <strain evidence="8">SCA</strain>
    </source>
</reference>
<evidence type="ECO:0000256" key="3">
    <source>
        <dbReference type="ARBA" id="ARBA00022634"/>
    </source>
</evidence>
<accession>A0A239IKC8</accession>
<dbReference type="GO" id="GO:0000166">
    <property type="term" value="F:nucleotide binding"/>
    <property type="evidence" value="ECO:0007669"/>
    <property type="project" value="UniProtKB-KW"/>
</dbReference>
<dbReference type="GO" id="GO:0004748">
    <property type="term" value="F:ribonucleoside-diphosphate reductase activity, thioredoxin disulfide as acceptor"/>
    <property type="evidence" value="ECO:0007669"/>
    <property type="project" value="UniProtKB-EC"/>
</dbReference>
<evidence type="ECO:0000256" key="4">
    <source>
        <dbReference type="ARBA" id="ARBA00022741"/>
    </source>
</evidence>
<dbReference type="InterPro" id="IPR024434">
    <property type="entry name" value="TSCPD_dom"/>
</dbReference>
<dbReference type="NCBIfam" id="TIGR03905">
    <property type="entry name" value="TIGR03905_4_Cys"/>
    <property type="match status" value="1"/>
</dbReference>
<keyword evidence="3" id="KW-0237">DNA synthesis</keyword>
<dbReference type="AlphaFoldDB" id="A0A239IKC8"/>